<keyword evidence="5" id="KW-0378">Hydrolase</keyword>
<dbReference type="Pfam" id="PF13419">
    <property type="entry name" value="HAD_2"/>
    <property type="match status" value="1"/>
</dbReference>
<dbReference type="PANTHER" id="PTHR43434">
    <property type="entry name" value="PHOSPHOGLYCOLATE PHOSPHATASE"/>
    <property type="match status" value="1"/>
</dbReference>
<dbReference type="PANTHER" id="PTHR43434:SF1">
    <property type="entry name" value="PHOSPHOGLYCOLATE PHOSPHATASE"/>
    <property type="match status" value="1"/>
</dbReference>
<comment type="similarity">
    <text evidence="3">Belongs to the HAD-like hydrolase superfamily. CbbY/CbbZ/Gph/YieH family.</text>
</comment>
<dbReference type="SUPFAM" id="SSF56784">
    <property type="entry name" value="HAD-like"/>
    <property type="match status" value="1"/>
</dbReference>
<dbReference type="InterPro" id="IPR023198">
    <property type="entry name" value="PGP-like_dom2"/>
</dbReference>
<sequence length="210" mass="24223">MIKNCKIIIFDCDGVMFDTADVNRMYYNKLLLHFKMPEMTDQQFAYAHMQTADESMAYLFPDKEMLKAAQAFRKSLNYADYTPFMEIEPFLKPLLKALRPFYKTAIATNRSDTMPRVMKEFGLQQYFDMVVTALDVKNPKPHPEELLKILSHFNLNPEQALYIGDSKADELAAKAAKVLFAAYNNVNLDADFHIKSLKEIKDILNITGKL</sequence>
<dbReference type="EMBL" id="CP061799">
    <property type="protein sequence ID" value="QTA82621.1"/>
    <property type="molecule type" value="Genomic_DNA"/>
</dbReference>
<evidence type="ECO:0000256" key="4">
    <source>
        <dbReference type="ARBA" id="ARBA00013078"/>
    </source>
</evidence>
<evidence type="ECO:0000256" key="2">
    <source>
        <dbReference type="ARBA" id="ARBA00004818"/>
    </source>
</evidence>
<evidence type="ECO:0000256" key="3">
    <source>
        <dbReference type="ARBA" id="ARBA00006171"/>
    </source>
</evidence>
<comment type="pathway">
    <text evidence="2">Organic acid metabolism; glycolate biosynthesis; glycolate from 2-phosphoglycolate: step 1/1.</text>
</comment>
<accession>A0A975BC28</accession>
<dbReference type="KEGG" id="dli:dnl_50000"/>
<dbReference type="InterPro" id="IPR041492">
    <property type="entry name" value="HAD_2"/>
</dbReference>
<evidence type="ECO:0000313" key="6">
    <source>
        <dbReference type="Proteomes" id="UP000663720"/>
    </source>
</evidence>
<proteinExistence type="inferred from homology"/>
<dbReference type="EC" id="3.1.3.18" evidence="4"/>
<dbReference type="InterPro" id="IPR050155">
    <property type="entry name" value="HAD-like_hydrolase_sf"/>
</dbReference>
<comment type="catalytic activity">
    <reaction evidence="1">
        <text>2-phosphoglycolate + H2O = glycolate + phosphate</text>
        <dbReference type="Rhea" id="RHEA:14369"/>
        <dbReference type="ChEBI" id="CHEBI:15377"/>
        <dbReference type="ChEBI" id="CHEBI:29805"/>
        <dbReference type="ChEBI" id="CHEBI:43474"/>
        <dbReference type="ChEBI" id="CHEBI:58033"/>
        <dbReference type="EC" id="3.1.3.18"/>
    </reaction>
</comment>
<organism evidence="5 6">
    <name type="scientific">Desulfonema limicola</name>
    <dbReference type="NCBI Taxonomy" id="45656"/>
    <lineage>
        <taxon>Bacteria</taxon>
        <taxon>Pseudomonadati</taxon>
        <taxon>Thermodesulfobacteriota</taxon>
        <taxon>Desulfobacteria</taxon>
        <taxon>Desulfobacterales</taxon>
        <taxon>Desulfococcaceae</taxon>
        <taxon>Desulfonema</taxon>
    </lineage>
</organism>
<dbReference type="Gene3D" id="3.40.50.1000">
    <property type="entry name" value="HAD superfamily/HAD-like"/>
    <property type="match status" value="1"/>
</dbReference>
<name>A0A975BC28_9BACT</name>
<dbReference type="GO" id="GO:0008967">
    <property type="term" value="F:phosphoglycolate phosphatase activity"/>
    <property type="evidence" value="ECO:0007669"/>
    <property type="project" value="UniProtKB-EC"/>
</dbReference>
<dbReference type="InterPro" id="IPR023214">
    <property type="entry name" value="HAD_sf"/>
</dbReference>
<dbReference type="GO" id="GO:0006281">
    <property type="term" value="P:DNA repair"/>
    <property type="evidence" value="ECO:0007669"/>
    <property type="project" value="TreeGrafter"/>
</dbReference>
<dbReference type="Proteomes" id="UP000663720">
    <property type="component" value="Chromosome"/>
</dbReference>
<evidence type="ECO:0000313" key="5">
    <source>
        <dbReference type="EMBL" id="QTA82621.1"/>
    </source>
</evidence>
<protein>
    <recommendedName>
        <fullName evidence="4">phosphoglycolate phosphatase</fullName>
        <ecNumber evidence="4">3.1.3.18</ecNumber>
    </recommendedName>
</protein>
<dbReference type="RefSeq" id="WP_246514782.1">
    <property type="nucleotide sequence ID" value="NZ_CP061799.1"/>
</dbReference>
<reference evidence="5" key="1">
    <citation type="journal article" date="2021" name="Microb. Physiol.">
        <title>Proteogenomic Insights into the Physiology of Marine, Sulfate-Reducing, Filamentous Desulfonema limicola and Desulfonema magnum.</title>
        <authorList>
            <person name="Schnaars V."/>
            <person name="Wohlbrand L."/>
            <person name="Scheve S."/>
            <person name="Hinrichs C."/>
            <person name="Reinhardt R."/>
            <person name="Rabus R."/>
        </authorList>
    </citation>
    <scope>NUCLEOTIDE SEQUENCE</scope>
    <source>
        <strain evidence="5">5ac10</strain>
    </source>
</reference>
<dbReference type="NCBIfam" id="TIGR01549">
    <property type="entry name" value="HAD-SF-IA-v1"/>
    <property type="match status" value="1"/>
</dbReference>
<dbReference type="AlphaFoldDB" id="A0A975BC28"/>
<dbReference type="SFLD" id="SFLDG01129">
    <property type="entry name" value="C1.5:_HAD__Beta-PGM__Phosphata"/>
    <property type="match status" value="1"/>
</dbReference>
<dbReference type="SFLD" id="SFLDS00003">
    <property type="entry name" value="Haloacid_Dehalogenase"/>
    <property type="match status" value="1"/>
</dbReference>
<dbReference type="InterPro" id="IPR006439">
    <property type="entry name" value="HAD-SF_hydro_IA"/>
</dbReference>
<dbReference type="GO" id="GO:0005829">
    <property type="term" value="C:cytosol"/>
    <property type="evidence" value="ECO:0007669"/>
    <property type="project" value="TreeGrafter"/>
</dbReference>
<keyword evidence="6" id="KW-1185">Reference proteome</keyword>
<dbReference type="Gene3D" id="1.10.150.240">
    <property type="entry name" value="Putative phosphatase, domain 2"/>
    <property type="match status" value="1"/>
</dbReference>
<gene>
    <name evidence="5" type="ORF">dnl_50000</name>
</gene>
<evidence type="ECO:0000256" key="1">
    <source>
        <dbReference type="ARBA" id="ARBA00000830"/>
    </source>
</evidence>
<dbReference type="InterPro" id="IPR036412">
    <property type="entry name" value="HAD-like_sf"/>
</dbReference>